<dbReference type="SMART" id="SM00060">
    <property type="entry name" value="FN3"/>
    <property type="match status" value="3"/>
</dbReference>
<comment type="similarity">
    <text evidence="2">Belongs to the type I cytokine receptor family. Type 2 subfamily.</text>
</comment>
<evidence type="ECO:0000313" key="13">
    <source>
        <dbReference type="Ensembl" id="ENSCSEP00000012579.1"/>
    </source>
</evidence>
<dbReference type="Ensembl" id="ENSCSET00000012731.1">
    <property type="protein sequence ID" value="ENSCSEP00000012579.1"/>
    <property type="gene ID" value="ENSCSEG00000008138.1"/>
</dbReference>
<dbReference type="InterPro" id="IPR003961">
    <property type="entry name" value="FN3_dom"/>
</dbReference>
<name>A0A3P8VEB3_CYNSE</name>
<dbReference type="OMA" id="KWAKECT"/>
<feature type="chain" id="PRO_5018208659" evidence="11">
    <location>
        <begin position="22"/>
        <end position="750"/>
    </location>
</feature>
<evidence type="ECO:0000256" key="2">
    <source>
        <dbReference type="ARBA" id="ARBA00008921"/>
    </source>
</evidence>
<keyword evidence="9" id="KW-0325">Glycoprotein</keyword>
<dbReference type="PANTHER" id="PTHR48423:SF1">
    <property type="entry name" value="INTERLEUKIN-27 RECEPTOR SUBUNIT ALPHA"/>
    <property type="match status" value="1"/>
</dbReference>
<evidence type="ECO:0000313" key="14">
    <source>
        <dbReference type="Proteomes" id="UP000265120"/>
    </source>
</evidence>
<evidence type="ECO:0000256" key="6">
    <source>
        <dbReference type="ARBA" id="ARBA00022989"/>
    </source>
</evidence>
<evidence type="ECO:0000256" key="9">
    <source>
        <dbReference type="ARBA" id="ARBA00023180"/>
    </source>
</evidence>
<evidence type="ECO:0000256" key="4">
    <source>
        <dbReference type="ARBA" id="ARBA00022729"/>
    </source>
</evidence>
<keyword evidence="3 10" id="KW-0812">Transmembrane</keyword>
<evidence type="ECO:0000259" key="12">
    <source>
        <dbReference type="PROSITE" id="PS50853"/>
    </source>
</evidence>
<dbReference type="FunCoup" id="A0A3P8VEB3">
    <property type="interactions" value="765"/>
</dbReference>
<dbReference type="InterPro" id="IPR052672">
    <property type="entry name" value="Type1_Cytokine_Rcpt_Type2"/>
</dbReference>
<keyword evidence="8" id="KW-0675">Receptor</keyword>
<dbReference type="PANTHER" id="PTHR48423">
    <property type="entry name" value="INTERLEUKIN-27 RECEPTOR SUBUNIT ALPHA"/>
    <property type="match status" value="1"/>
</dbReference>
<dbReference type="STRING" id="244447.ENSCSEP00000012579"/>
<keyword evidence="14" id="KW-1185">Reference proteome</keyword>
<reference evidence="13" key="3">
    <citation type="submission" date="2025-09" db="UniProtKB">
        <authorList>
            <consortium name="Ensembl"/>
        </authorList>
    </citation>
    <scope>IDENTIFICATION</scope>
</reference>
<dbReference type="GO" id="GO:0005886">
    <property type="term" value="C:plasma membrane"/>
    <property type="evidence" value="ECO:0007669"/>
    <property type="project" value="UniProtKB-ARBA"/>
</dbReference>
<protein>
    <submittedName>
        <fullName evidence="13">Interleukin-12 receptor subunit beta-2-like</fullName>
    </submittedName>
</protein>
<proteinExistence type="inferred from homology"/>
<feature type="domain" description="Fibronectin type-III" evidence="12">
    <location>
        <begin position="213"/>
        <end position="306"/>
    </location>
</feature>
<evidence type="ECO:0000256" key="10">
    <source>
        <dbReference type="SAM" id="Phobius"/>
    </source>
</evidence>
<evidence type="ECO:0000256" key="8">
    <source>
        <dbReference type="ARBA" id="ARBA00023170"/>
    </source>
</evidence>
<dbReference type="PROSITE" id="PS50853">
    <property type="entry name" value="FN3"/>
    <property type="match status" value="2"/>
</dbReference>
<evidence type="ECO:0000256" key="3">
    <source>
        <dbReference type="ARBA" id="ARBA00022692"/>
    </source>
</evidence>
<dbReference type="InterPro" id="IPR036116">
    <property type="entry name" value="FN3_sf"/>
</dbReference>
<dbReference type="CTD" id="3595"/>
<feature type="transmembrane region" description="Helical" evidence="10">
    <location>
        <begin position="593"/>
        <end position="613"/>
    </location>
</feature>
<dbReference type="Pfam" id="PF00041">
    <property type="entry name" value="fn3"/>
    <property type="match status" value="1"/>
</dbReference>
<dbReference type="GeneTree" id="ENSGT00940000155776"/>
<dbReference type="KEGG" id="csem:103376723"/>
<reference evidence="13 14" key="1">
    <citation type="journal article" date="2014" name="Nat. Genet.">
        <title>Whole-genome sequence of a flatfish provides insights into ZW sex chromosome evolution and adaptation to a benthic lifestyle.</title>
        <authorList>
            <person name="Chen S."/>
            <person name="Zhang G."/>
            <person name="Shao C."/>
            <person name="Huang Q."/>
            <person name="Liu G."/>
            <person name="Zhang P."/>
            <person name="Song W."/>
            <person name="An N."/>
            <person name="Chalopin D."/>
            <person name="Volff J.N."/>
            <person name="Hong Y."/>
            <person name="Li Q."/>
            <person name="Sha Z."/>
            <person name="Zhou H."/>
            <person name="Xie M."/>
            <person name="Yu Q."/>
            <person name="Liu Y."/>
            <person name="Xiang H."/>
            <person name="Wang N."/>
            <person name="Wu K."/>
            <person name="Yang C."/>
            <person name="Zhou Q."/>
            <person name="Liao X."/>
            <person name="Yang L."/>
            <person name="Hu Q."/>
            <person name="Zhang J."/>
            <person name="Meng L."/>
            <person name="Jin L."/>
            <person name="Tian Y."/>
            <person name="Lian J."/>
            <person name="Yang J."/>
            <person name="Miao G."/>
            <person name="Liu S."/>
            <person name="Liang Z."/>
            <person name="Yan F."/>
            <person name="Li Y."/>
            <person name="Sun B."/>
            <person name="Zhang H."/>
            <person name="Zhang J."/>
            <person name="Zhu Y."/>
            <person name="Du M."/>
            <person name="Zhao Y."/>
            <person name="Schartl M."/>
            <person name="Tang Q."/>
            <person name="Wang J."/>
        </authorList>
    </citation>
    <scope>NUCLEOTIDE SEQUENCE</scope>
</reference>
<evidence type="ECO:0000256" key="1">
    <source>
        <dbReference type="ARBA" id="ARBA00004479"/>
    </source>
</evidence>
<evidence type="ECO:0000256" key="7">
    <source>
        <dbReference type="ARBA" id="ARBA00023136"/>
    </source>
</evidence>
<dbReference type="AlphaFoldDB" id="A0A3P8VEB3"/>
<dbReference type="CDD" id="cd00063">
    <property type="entry name" value="FN3"/>
    <property type="match status" value="1"/>
</dbReference>
<feature type="domain" description="Fibronectin type-III" evidence="12">
    <location>
        <begin position="497"/>
        <end position="590"/>
    </location>
</feature>
<dbReference type="Gene3D" id="2.60.40.10">
    <property type="entry name" value="Immunoglobulins"/>
    <property type="match status" value="4"/>
</dbReference>
<evidence type="ECO:0000256" key="5">
    <source>
        <dbReference type="ARBA" id="ARBA00022737"/>
    </source>
</evidence>
<reference evidence="13" key="2">
    <citation type="submission" date="2025-08" db="UniProtKB">
        <authorList>
            <consortium name="Ensembl"/>
        </authorList>
    </citation>
    <scope>IDENTIFICATION</scope>
</reference>
<dbReference type="Proteomes" id="UP000265120">
    <property type="component" value="Chromosome 2"/>
</dbReference>
<sequence length="750" mass="84483">MSPSWSIFITVTLLLLQLCTGEKSCVIWSSAGAVVQRNSDFKVYCSFNCKCERLMYSGQPPMKQKHRDVNSTTVYINVVNITEKRTFSCSCDCQHSLDPCGLDISVGYPPDDPRKILCIYKVMNNESGDVRCTWERGRETHLMDSSQLRLTTVSGNHTSKLENVFRRGSKSLSCSVTVPRSVQQIHVWVQTENPLGTAVSSVQTYSLSDIATPPAPVLVQPVCSSQRCIIEVEQRVLTEHLEIQYNDGKETWTSYQDQDMVTGTLQKRSVSSLEPYTLYYFRARCKFSTGRWSEWSTNVSSWTEEEPPTEGLDVWYAESATAPKTPRVYWKQPDKSSARGKIIEYRVRVYSPDSGTEQVINVPGDVRTYSPTTCDKCEVTVWARNSKGLSPPASVRAPQITESSQDVTVITGKQNVTTSWRMLEMAARHSWFVLEWYPEGQKLEELRWTRLNREANHAVITGVQPFVCYKGALYVFFNQSSASRTEFGGITAAESIPKVGPSVQMEITRHTLKLSWTELPRDMRGGCITKYTIYLKTSSGHQLNYSTPTSPRRFKIKDLPPSEYNLWMTASTAEGEGPVSQGLRFLVQEETSISFISVFCGIGLVLVLLLCLYQIPSVKQKFWVYFQCLMLDVIPDPANSKWAKECTREKGTIKLQLQMSSSVSQGEPDPDLVDIVELSDQSSNICNSTNAFSQKPSHMRLGQRRESSALLYPVTTYIKSFSHESDSSDHTQTSLETNTTVDYISTQGLG</sequence>
<dbReference type="InterPro" id="IPR013783">
    <property type="entry name" value="Ig-like_fold"/>
</dbReference>
<dbReference type="InParanoid" id="A0A3P8VEB3"/>
<dbReference type="GeneID" id="103376723"/>
<feature type="signal peptide" evidence="11">
    <location>
        <begin position="1"/>
        <end position="21"/>
    </location>
</feature>
<keyword evidence="6 10" id="KW-1133">Transmembrane helix</keyword>
<accession>A0A3P8VEB3</accession>
<dbReference type="OrthoDB" id="10005435at2759"/>
<evidence type="ECO:0000256" key="11">
    <source>
        <dbReference type="SAM" id="SignalP"/>
    </source>
</evidence>
<keyword evidence="5" id="KW-0677">Repeat</keyword>
<keyword evidence="4 11" id="KW-0732">Signal</keyword>
<dbReference type="RefSeq" id="XP_008305429.2">
    <property type="nucleotide sequence ID" value="XM_008307207.3"/>
</dbReference>
<comment type="subcellular location">
    <subcellularLocation>
        <location evidence="1">Membrane</location>
        <topology evidence="1">Single-pass type I membrane protein</topology>
    </subcellularLocation>
</comment>
<keyword evidence="7 10" id="KW-0472">Membrane</keyword>
<dbReference type="SUPFAM" id="SSF49265">
    <property type="entry name" value="Fibronectin type III"/>
    <property type="match status" value="3"/>
</dbReference>
<organism evidence="13 14">
    <name type="scientific">Cynoglossus semilaevis</name>
    <name type="common">Tongue sole</name>
    <dbReference type="NCBI Taxonomy" id="244447"/>
    <lineage>
        <taxon>Eukaryota</taxon>
        <taxon>Metazoa</taxon>
        <taxon>Chordata</taxon>
        <taxon>Craniata</taxon>
        <taxon>Vertebrata</taxon>
        <taxon>Euteleostomi</taxon>
        <taxon>Actinopterygii</taxon>
        <taxon>Neopterygii</taxon>
        <taxon>Teleostei</taxon>
        <taxon>Neoteleostei</taxon>
        <taxon>Acanthomorphata</taxon>
        <taxon>Carangaria</taxon>
        <taxon>Pleuronectiformes</taxon>
        <taxon>Pleuronectoidei</taxon>
        <taxon>Cynoglossidae</taxon>
        <taxon>Cynoglossinae</taxon>
        <taxon>Cynoglossus</taxon>
    </lineage>
</organism>